<proteinExistence type="predicted"/>
<evidence type="ECO:0000256" key="2">
    <source>
        <dbReference type="ARBA" id="ARBA00022723"/>
    </source>
</evidence>
<dbReference type="GO" id="GO:0046872">
    <property type="term" value="F:metal ion binding"/>
    <property type="evidence" value="ECO:0007669"/>
    <property type="project" value="UniProtKB-KW"/>
</dbReference>
<reference evidence="6" key="1">
    <citation type="submission" date="2018-06" db="EMBL/GenBank/DDBJ databases">
        <authorList>
            <person name="Zhirakovskaya E."/>
        </authorList>
    </citation>
    <scope>NUCLEOTIDE SEQUENCE</scope>
</reference>
<sequence length="253" mass="27959">MGVKSCLIFCRCGASVIPEETLSQLEKGLKGFDIDVFELRDLCAFSVNEKDVLNAIGKEYQKSIIIGCYSRAVKNMLKQGGIELGDVEVLNFKELSVGQIFSTLGEEFKLLKGEACYQVRISALDVPAWFPVIDDSLCTYCGKCAQFCLFGVYKFKKKSLKVVNPLACKNNCPACGRTCPTSAIIFPRLAENTVLAGDVPTGKKNPAGKGSLFVMLNDRNQSRKNIFRQGLVKQAEEERRKALEELKSGIDKM</sequence>
<dbReference type="PANTHER" id="PTHR43687:SF1">
    <property type="entry name" value="FERREDOXIN III"/>
    <property type="match status" value="1"/>
</dbReference>
<name>A0A3B0TTR4_9ZZZZ</name>
<gene>
    <name evidence="6" type="ORF">MNBD_BACTEROID01-654</name>
</gene>
<evidence type="ECO:0000256" key="4">
    <source>
        <dbReference type="ARBA" id="ARBA00023014"/>
    </source>
</evidence>
<keyword evidence="4" id="KW-0411">Iron-sulfur</keyword>
<dbReference type="InterPro" id="IPR017896">
    <property type="entry name" value="4Fe4S_Fe-S-bd"/>
</dbReference>
<keyword evidence="2" id="KW-0479">Metal-binding</keyword>
<evidence type="ECO:0000256" key="1">
    <source>
        <dbReference type="ARBA" id="ARBA00022485"/>
    </source>
</evidence>
<feature type="domain" description="4Fe-4S ferredoxin-type" evidence="5">
    <location>
        <begin position="129"/>
        <end position="158"/>
    </location>
</feature>
<dbReference type="AlphaFoldDB" id="A0A3B0TTR4"/>
<dbReference type="PANTHER" id="PTHR43687">
    <property type="entry name" value="ADENYLYLSULFATE REDUCTASE, BETA SUBUNIT"/>
    <property type="match status" value="1"/>
</dbReference>
<dbReference type="GO" id="GO:0051539">
    <property type="term" value="F:4 iron, 4 sulfur cluster binding"/>
    <property type="evidence" value="ECO:0007669"/>
    <property type="project" value="UniProtKB-KW"/>
</dbReference>
<dbReference type="SUPFAM" id="SSF54862">
    <property type="entry name" value="4Fe-4S ferredoxins"/>
    <property type="match status" value="1"/>
</dbReference>
<dbReference type="Gene3D" id="3.30.70.20">
    <property type="match status" value="1"/>
</dbReference>
<accession>A0A3B0TTR4</accession>
<evidence type="ECO:0000259" key="5">
    <source>
        <dbReference type="PROSITE" id="PS51379"/>
    </source>
</evidence>
<evidence type="ECO:0000313" key="6">
    <source>
        <dbReference type="EMBL" id="VAW16817.1"/>
    </source>
</evidence>
<keyword evidence="1" id="KW-0004">4Fe-4S</keyword>
<evidence type="ECO:0000256" key="3">
    <source>
        <dbReference type="ARBA" id="ARBA00023004"/>
    </source>
</evidence>
<organism evidence="6">
    <name type="scientific">hydrothermal vent metagenome</name>
    <dbReference type="NCBI Taxonomy" id="652676"/>
    <lineage>
        <taxon>unclassified sequences</taxon>
        <taxon>metagenomes</taxon>
        <taxon>ecological metagenomes</taxon>
    </lineage>
</organism>
<feature type="domain" description="4Fe-4S ferredoxin-type" evidence="5">
    <location>
        <begin position="159"/>
        <end position="189"/>
    </location>
</feature>
<dbReference type="PROSITE" id="PS51379">
    <property type="entry name" value="4FE4S_FER_2"/>
    <property type="match status" value="2"/>
</dbReference>
<protein>
    <recommendedName>
        <fullName evidence="5">4Fe-4S ferredoxin-type domain-containing protein</fullName>
    </recommendedName>
</protein>
<keyword evidence="3" id="KW-0408">Iron</keyword>
<dbReference type="InterPro" id="IPR050572">
    <property type="entry name" value="Fe-S_Ferredoxin"/>
</dbReference>
<dbReference type="EMBL" id="UOEP01000066">
    <property type="protein sequence ID" value="VAW16817.1"/>
    <property type="molecule type" value="Genomic_DNA"/>
</dbReference>